<feature type="compositionally biased region" description="Basic residues" evidence="1">
    <location>
        <begin position="1"/>
        <end position="12"/>
    </location>
</feature>
<feature type="non-terminal residue" evidence="2">
    <location>
        <position position="1"/>
    </location>
</feature>
<name>A0A6J4IGW8_9ACTN</name>
<dbReference type="AlphaFoldDB" id="A0A6J4IGW8"/>
<feature type="compositionally biased region" description="Low complexity" evidence="1">
    <location>
        <begin position="107"/>
        <end position="119"/>
    </location>
</feature>
<protein>
    <submittedName>
        <fullName evidence="2">Na(+) H(+) antiporter subunit G</fullName>
    </submittedName>
</protein>
<proteinExistence type="predicted"/>
<feature type="compositionally biased region" description="Basic residues" evidence="1">
    <location>
        <begin position="73"/>
        <end position="95"/>
    </location>
</feature>
<gene>
    <name evidence="2" type="ORF">AVDCRST_MAG20-2086</name>
</gene>
<dbReference type="EMBL" id="CADCSY010000096">
    <property type="protein sequence ID" value="CAA9250055.1"/>
    <property type="molecule type" value="Genomic_DNA"/>
</dbReference>
<reference evidence="2" key="1">
    <citation type="submission" date="2020-02" db="EMBL/GenBank/DDBJ databases">
        <authorList>
            <person name="Meier V. D."/>
        </authorList>
    </citation>
    <scope>NUCLEOTIDE SEQUENCE</scope>
    <source>
        <strain evidence="2">AVDCRST_MAG20</strain>
    </source>
</reference>
<evidence type="ECO:0000256" key="1">
    <source>
        <dbReference type="SAM" id="MobiDB-lite"/>
    </source>
</evidence>
<accession>A0A6J4IGW8</accession>
<feature type="compositionally biased region" description="Basic and acidic residues" evidence="1">
    <location>
        <begin position="36"/>
        <end position="72"/>
    </location>
</feature>
<feature type="region of interest" description="Disordered" evidence="1">
    <location>
        <begin position="1"/>
        <end position="119"/>
    </location>
</feature>
<sequence>DDRRVGGRHHRVVPPAGRCLAEPARRHRPAALPRRVRADARRHEAGDARPRPDPRRRGAAAERRRRRGEAPGHRSRAVHHRAARRPHGRSRRPPCRRPDGSRHNGRRAGSGQRAAQRPL</sequence>
<evidence type="ECO:0000313" key="2">
    <source>
        <dbReference type="EMBL" id="CAA9250055.1"/>
    </source>
</evidence>
<organism evidence="2">
    <name type="scientific">uncultured Acidimicrobiales bacterium</name>
    <dbReference type="NCBI Taxonomy" id="310071"/>
    <lineage>
        <taxon>Bacteria</taxon>
        <taxon>Bacillati</taxon>
        <taxon>Actinomycetota</taxon>
        <taxon>Acidimicrobiia</taxon>
        <taxon>Acidimicrobiales</taxon>
        <taxon>environmental samples</taxon>
    </lineage>
</organism>
<feature type="non-terminal residue" evidence="2">
    <location>
        <position position="119"/>
    </location>
</feature>